<dbReference type="InterPro" id="IPR016024">
    <property type="entry name" value="ARM-type_fold"/>
</dbReference>
<dbReference type="STRING" id="56216.A0A1A6GUV8"/>
<evidence type="ECO:0000313" key="1">
    <source>
        <dbReference type="EMBL" id="OBS70123.1"/>
    </source>
</evidence>
<dbReference type="OrthoDB" id="10031548at2759"/>
<name>A0A1A6GUV8_NEOLE</name>
<protein>
    <recommendedName>
        <fullName evidence="3">Protein HEATR9</fullName>
    </recommendedName>
</protein>
<evidence type="ECO:0008006" key="3">
    <source>
        <dbReference type="Google" id="ProtNLM"/>
    </source>
</evidence>
<dbReference type="InterPro" id="IPR052873">
    <property type="entry name" value="HEATR9"/>
</dbReference>
<accession>A0A1A6GUV8</accession>
<comment type="caution">
    <text evidence="1">The sequence shown here is derived from an EMBL/GenBank/DDBJ whole genome shotgun (WGS) entry which is preliminary data.</text>
</comment>
<dbReference type="EMBL" id="LZPO01066416">
    <property type="protein sequence ID" value="OBS70123.1"/>
    <property type="molecule type" value="Genomic_DNA"/>
</dbReference>
<proteinExistence type="predicted"/>
<dbReference type="InterPro" id="IPR011989">
    <property type="entry name" value="ARM-like"/>
</dbReference>
<dbReference type="PANTHER" id="PTHR38323:SF1">
    <property type="entry name" value="PROTEIN HEATR9"/>
    <property type="match status" value="1"/>
</dbReference>
<dbReference type="Proteomes" id="UP000092124">
    <property type="component" value="Unassembled WGS sequence"/>
</dbReference>
<dbReference type="SUPFAM" id="SSF48371">
    <property type="entry name" value="ARM repeat"/>
    <property type="match status" value="1"/>
</dbReference>
<organism evidence="1 2">
    <name type="scientific">Neotoma lepida</name>
    <name type="common">Desert woodrat</name>
    <dbReference type="NCBI Taxonomy" id="56216"/>
    <lineage>
        <taxon>Eukaryota</taxon>
        <taxon>Metazoa</taxon>
        <taxon>Chordata</taxon>
        <taxon>Craniata</taxon>
        <taxon>Vertebrata</taxon>
        <taxon>Euteleostomi</taxon>
        <taxon>Mammalia</taxon>
        <taxon>Eutheria</taxon>
        <taxon>Euarchontoglires</taxon>
        <taxon>Glires</taxon>
        <taxon>Rodentia</taxon>
        <taxon>Myomorpha</taxon>
        <taxon>Muroidea</taxon>
        <taxon>Cricetidae</taxon>
        <taxon>Neotominae</taxon>
        <taxon>Neotoma</taxon>
    </lineage>
</organism>
<sequence>MMGHEKQLDFSQIPKPMSNYPWLEYRHRNKKFRKAMTPVQLPLSCYKMPKEAFPPSPECWRVHPSKPNSTPCFRDKKSDIFIHWRTLNDQRKERESQTLFGKKRKLPRYFKDGAQIKNLHISISKLTLKPKLGTKPLDPTEDHLKWQRLKVRTMELTNSLKSPREDDQCYAAYVRSSKGMGGQLPGVALGHLGINSKFVIEALWQVAQTGSAKVKNEAYRALALLGCLNKAVIQAFIKQLTGRNESKRIETLMGLRVALNSWAAVPNGQRPQVGNEEKLVPVLQKLIDKSLNEVSLEAALCLGFLRPSNSRVQEFLLLCLCQGPMPQRMKALRMLVKMMNIHSAAVTRAILEQLHSDVVEDRFEATQMLQTIGLEKIQAQGLEELTFDLLKRKMHNEPFLAMRQAVSETAEVLKMKPLIMKLMEAQLMSPDAIDRQEAIVSLGALGIRNQQVLHFLLDMLDAEETQAVKRSVSHSCHMLLPFIFLFVQSTVGNWGRSTQTLSLGLNPWGHSNHVLEFPLRCYLLFQPWPKVSQPQRLCFMQIQQTLLIWASSHPWIQKKLQNKLFFVYDVPKASKVEPIRFQKEPESQDDLCIKDFRHAKLSPLFISKSFKKLGKKQEAPTFSFYFSKPRKQKTEAKEAWEPKIREQLRNMARPQN</sequence>
<feature type="non-terminal residue" evidence="1">
    <location>
        <position position="656"/>
    </location>
</feature>
<keyword evidence="2" id="KW-1185">Reference proteome</keyword>
<dbReference type="AlphaFoldDB" id="A0A1A6GUV8"/>
<dbReference type="Gene3D" id="1.25.10.10">
    <property type="entry name" value="Leucine-rich Repeat Variant"/>
    <property type="match status" value="2"/>
</dbReference>
<reference evidence="1 2" key="1">
    <citation type="submission" date="2016-06" db="EMBL/GenBank/DDBJ databases">
        <title>The Draft Genome Sequence and Annotation of the Desert Woodrat Neotoma lepida.</title>
        <authorList>
            <person name="Campbell M."/>
            <person name="Oakeson K.F."/>
            <person name="Yandell M."/>
            <person name="Halpert J.R."/>
            <person name="Dearing D."/>
        </authorList>
    </citation>
    <scope>NUCLEOTIDE SEQUENCE [LARGE SCALE GENOMIC DNA]</scope>
    <source>
        <strain evidence="1">417</strain>
        <tissue evidence="1">Liver</tissue>
    </source>
</reference>
<dbReference type="PANTHER" id="PTHR38323">
    <property type="entry name" value="PROTEIN HEATR9"/>
    <property type="match status" value="1"/>
</dbReference>
<evidence type="ECO:0000313" key="2">
    <source>
        <dbReference type="Proteomes" id="UP000092124"/>
    </source>
</evidence>
<gene>
    <name evidence="1" type="ORF">A6R68_01341</name>
</gene>